<feature type="chain" id="PRO_5046411248" description="DUF5777 domain-containing protein" evidence="1">
    <location>
        <begin position="21"/>
        <end position="294"/>
    </location>
</feature>
<evidence type="ECO:0000259" key="2">
    <source>
        <dbReference type="Pfam" id="PF19089"/>
    </source>
</evidence>
<dbReference type="Proteomes" id="UP001354989">
    <property type="component" value="Plasmid pPP3"/>
</dbReference>
<geneLocation type="plasmid" evidence="3 4">
    <name>pPP3</name>
</geneLocation>
<dbReference type="InterPro" id="IPR045916">
    <property type="entry name" value="DUF5777"/>
</dbReference>
<dbReference type="SUPFAM" id="SSF56935">
    <property type="entry name" value="Porins"/>
    <property type="match status" value="1"/>
</dbReference>
<keyword evidence="3" id="KW-0614">Plasmid</keyword>
<accession>A0ABM7VKK2</accession>
<proteinExistence type="predicted"/>
<feature type="domain" description="DUF5777" evidence="2">
    <location>
        <begin position="43"/>
        <end position="284"/>
    </location>
</feature>
<feature type="signal peptide" evidence="1">
    <location>
        <begin position="1"/>
        <end position="20"/>
    </location>
</feature>
<dbReference type="EMBL" id="AP025295">
    <property type="protein sequence ID" value="BDD01509.1"/>
    <property type="molecule type" value="Genomic_DNA"/>
</dbReference>
<organism evidence="3 4">
    <name type="scientific">Persicobacter psychrovividus</name>
    <dbReference type="NCBI Taxonomy" id="387638"/>
    <lineage>
        <taxon>Bacteria</taxon>
        <taxon>Pseudomonadati</taxon>
        <taxon>Bacteroidota</taxon>
        <taxon>Cytophagia</taxon>
        <taxon>Cytophagales</taxon>
        <taxon>Persicobacteraceae</taxon>
        <taxon>Persicobacter</taxon>
    </lineage>
</organism>
<evidence type="ECO:0000256" key="1">
    <source>
        <dbReference type="SAM" id="SignalP"/>
    </source>
</evidence>
<protein>
    <recommendedName>
        <fullName evidence="2">DUF5777 domain-containing protein</fullName>
    </recommendedName>
</protein>
<dbReference type="RefSeq" id="WP_338398970.1">
    <property type="nucleotide sequence ID" value="NZ_AP025295.1"/>
</dbReference>
<evidence type="ECO:0000313" key="3">
    <source>
        <dbReference type="EMBL" id="BDD01509.1"/>
    </source>
</evidence>
<gene>
    <name evidence="3" type="ORF">PEPS_37890</name>
</gene>
<dbReference type="Pfam" id="PF19089">
    <property type="entry name" value="DUF5777"/>
    <property type="match status" value="1"/>
</dbReference>
<name>A0ABM7VKK2_9BACT</name>
<reference evidence="3 4" key="1">
    <citation type="submission" date="2021-12" db="EMBL/GenBank/DDBJ databases">
        <title>Genome sequencing of bacteria with rrn-lacking chromosome and rrn-plasmid.</title>
        <authorList>
            <person name="Anda M."/>
            <person name="Iwasaki W."/>
        </authorList>
    </citation>
    <scope>NUCLEOTIDE SEQUENCE [LARGE SCALE GENOMIC DNA]</scope>
    <source>
        <strain evidence="3 4">NBRC 101262</strain>
        <plasmid evidence="3 4">pPP3</plasmid>
    </source>
</reference>
<keyword evidence="1" id="KW-0732">Signal</keyword>
<sequence length="294" mass="32934">MKTISTVFLLIISLTFNSFAQADLLAELENSQDTAPAPVFSTFKGTKIINGQSVETRKAGNLEFLIEHRFGTLNSGATEFFGLDQAQIRLGLSYAITDRLTMGIGRSSFNKIVDGYLKFALKKQSDRFPLSMTLFTNMGVKTFQPSSEENLSVLQRSAFAHQLLIAHKWNSKFSFQLSPTWVHENRISAADNSNDTFSIGFGGRYKLNKRTALVAEYFLNVNNRENLNKYDALAIGVDIETGGHVFQIHLTNAQQVIPQGFITDTRGNFWEGDIHLGFNISRDFGLGKAKKKKW</sequence>
<keyword evidence="4" id="KW-1185">Reference proteome</keyword>
<evidence type="ECO:0000313" key="4">
    <source>
        <dbReference type="Proteomes" id="UP001354989"/>
    </source>
</evidence>